<dbReference type="AlphaFoldDB" id="A0A915L8F1"/>
<feature type="compositionally biased region" description="Polar residues" evidence="1">
    <location>
        <begin position="91"/>
        <end position="100"/>
    </location>
</feature>
<protein>
    <submittedName>
        <fullName evidence="3">Uncharacterized protein</fullName>
    </submittedName>
</protein>
<sequence>MSKYNRSMDNDFGHHSILYKDDDINYSKLRVKRATPSMGTCGLHDSVRDWMNKIQKSVESANENFRSIKIDLSSEEVQKPWLKYAPRNKRASSPQKDARS</sequence>
<dbReference type="WBParaSite" id="nRc.2.0.1.t46021-RA">
    <property type="protein sequence ID" value="nRc.2.0.1.t46021-RA"/>
    <property type="gene ID" value="nRc.2.0.1.g46021"/>
</dbReference>
<proteinExistence type="predicted"/>
<evidence type="ECO:0000313" key="2">
    <source>
        <dbReference type="Proteomes" id="UP000887565"/>
    </source>
</evidence>
<organism evidence="2 3">
    <name type="scientific">Romanomermis culicivorax</name>
    <name type="common">Nematode worm</name>
    <dbReference type="NCBI Taxonomy" id="13658"/>
    <lineage>
        <taxon>Eukaryota</taxon>
        <taxon>Metazoa</taxon>
        <taxon>Ecdysozoa</taxon>
        <taxon>Nematoda</taxon>
        <taxon>Enoplea</taxon>
        <taxon>Dorylaimia</taxon>
        <taxon>Mermithida</taxon>
        <taxon>Mermithoidea</taxon>
        <taxon>Mermithidae</taxon>
        <taxon>Romanomermis</taxon>
    </lineage>
</organism>
<dbReference type="Proteomes" id="UP000887565">
    <property type="component" value="Unplaced"/>
</dbReference>
<feature type="region of interest" description="Disordered" evidence="1">
    <location>
        <begin position="81"/>
        <end position="100"/>
    </location>
</feature>
<name>A0A915L8F1_ROMCU</name>
<reference evidence="3" key="1">
    <citation type="submission" date="2022-11" db="UniProtKB">
        <authorList>
            <consortium name="WormBaseParasite"/>
        </authorList>
    </citation>
    <scope>IDENTIFICATION</scope>
</reference>
<accession>A0A915L8F1</accession>
<evidence type="ECO:0000256" key="1">
    <source>
        <dbReference type="SAM" id="MobiDB-lite"/>
    </source>
</evidence>
<evidence type="ECO:0000313" key="3">
    <source>
        <dbReference type="WBParaSite" id="nRc.2.0.1.t46021-RA"/>
    </source>
</evidence>
<keyword evidence="2" id="KW-1185">Reference proteome</keyword>